<gene>
    <name evidence="2" type="ORF">GSB_153398</name>
</gene>
<proteinExistence type="predicted"/>
<feature type="compositionally biased region" description="Low complexity" evidence="1">
    <location>
        <begin position="1468"/>
        <end position="1478"/>
    </location>
</feature>
<name>V6U0F8_GIAIN</name>
<accession>V6U0F8</accession>
<sequence>MIRIPSPLRQIGQLVKQTAEHKTVSSRSFVDRFHTPAMTSGEIVKGAQLTPRPTSRTWISMQQSPMRVLLKRQSCDQRSELLSGGSPTSRASSALSFRGRGPWATVVSSASPGIGLGTIPSKKLSDSLAFESHYNGTTAIHRASLETQVNENTALAQQDISLLLAGYTPALTNARFTLCTIAHLSRVDIQIGMTMHLIPCVLQTVGLAIEQLPDLGDITIHGLELRSLDVVEDIGSEPGALFPSEGSAPQLSPVLFTHTLPTATSQSDGWNTESLDIVQLEQQALLSVPRPSASFLLSAPALSQAQEAALSLTSEIAERLYESQFINSHARRRLHRYRQNDTIFSSLEACLEQLFSIKALDVSGEGYAPFYNVERDCLEWSPVTILGKYGQCFVVRKNNISENNNDTDEAPKLTYCNQRKVVLSYLNIPRSLGISLNLISLNSVSPLAEGQMYDIFSMDIANMHTSYGVMDSRIELKAEENLTALLSNPACDIQAQATTYWASQRGLHTYYSQPPLESSEQTTDIGSISPTDIQYSGLVLPRMHVKKNSILPERKSRRLFPLKEATSHDTVRVDFEAFLSKVALPYKSLDSSQSKLIIQLFNRYREYHLIRTCFWKRLASLDRLARTKMEVNNQKNTMMHYLELILQHITMPSDLLGTVSLEKTLTEKRREIQVYYRALIANPDSRRQERLCNVRILQLAQLVFEARLNYFNYKVHIPLHSTEVAIPTSVELCMLSLMRTLPFFKSLVNYKDPISYLIAETIDTDDNSPHSDTRITQFHSYRPVLGSDFASVSDAPEDLSDGGKVLTFDTLDYCRQLSMDYLTHAHYVDCQLEVLMEALKMPTHKLHTFSHTFFKLTLNSSRFWNLQESAKSISRRTKKMYSDARQAIDGNPFIIPGKCVSAYLAFAQRVVTKCLPLISMPLSILSTIMGPYSPTVPSFIKSNMVFTSDLAIDYYRRMYMRVLDTYPSAIVRLIELPTEVIRKELMQAHTKTPYFPGTVESYHELGGERCEKEMHDMLYQLNRVSFSRRISSASTTMEQTACLRAFTNPQVFNCALLLNEEAASPRTSPIGTTHSIFDIDNFREKDPKAAAFIPYSLLDSTLDSNILLNNLSRCLTNSFICFYNIVAPYIQEALSDECYKNYRAVVEERIAQHKIDHGLLTISSIDRDRISLHTFNSVRSLFTEVLKLAEIIIHRTFHEAIEERFIPQWIVFLLATIHGGHAPRDCKFAVPASTTDNTDPAEVLVEHINQVVEQSLMCSDYSFAGTCPETTQLIVTGLDGLTNALYRYLYLTPNTEVFYRNIATDLSILNRGLSNKIDLSTQEITDALTYSEAIEFSLLPRYDVHRRLESCYFSGDPLNWEEALPLFINDLIHYYRGRPLFCDLILTPNLSVKLFSSLPNVPSRSNPLLTEESSLDNRIDKENDAHVEDVDASVLSNAFKISQSDSFGNHVQASTNTMDSSADELPYSRTSSTNCSTASSSCAQLSVSKRISNVEGTDQKPVTSSLSSSAVLRCEQEDIVDTASPGDHTTIIDTSSPKISSPLPAPTYIAASADTHVLSHDLTFEFVKKQSINLDAINSLHAAGPSTLEWLVTSPEPQSTCVPKLTLYSSFLQSFYLSNADFDDNCISISQFYRKLSESTVYTANRAPVTRARSSAHATRKAFTLEYKPLRPISQRKALLSGELLDTSLSSDDEGINEELPRQFLRKALRQDLPESDTVVLLRKLAVLAGRRVAQYFRPICHVFGIYTSKVRSQLFALLQVQDLLPLQFFSHSWLSNAILSAFLCEASKLDLLINKNIQSTIKRRPAYYEEDGSFSYQKLLEQHKRKVNDSVLKEGSLRLGLQEGETNDRENSSIRFQSFVCDDTYSMGHSVCSEEIRSMERGVPEGSEDAYNVLRQEFAASYRYSLGATIPTQRAIELKLQLILEFIQTKRLITLLPFNMPLGTPSHTEIVSALLVSAANSCKSLVATLAQMQALVKMINSIPQQAYYGVYVIRMSHAITALKKECAFVMQHLCKRITGYHTIACSILAHSMDLLKDAIERSDDSTESLAMKHKQIGGVMMANMPMWSGCLHEVDLVLSDVSDIGSGSWPSRLYGDLLRNVVDIRRRYIQLINTVVAITGMTPLQR</sequence>
<reference evidence="3" key="1">
    <citation type="submission" date="2012-02" db="EMBL/GenBank/DDBJ databases">
        <title>Genome sequencing of Giardia lamblia Genotypes A2 and B isolates (DH and GS) and comparative analysis with the genomes of Genotypes A1 and E (WB and Pig).</title>
        <authorList>
            <person name="Adam R."/>
            <person name="Dahlstrom E."/>
            <person name="Martens C."/>
            <person name="Bruno D."/>
            <person name="Barbian K."/>
            <person name="Porcella S.F."/>
            <person name="Nash T."/>
        </authorList>
    </citation>
    <scope>NUCLEOTIDE SEQUENCE</scope>
    <source>
        <strain evidence="3">GS</strain>
    </source>
</reference>
<evidence type="ECO:0000256" key="1">
    <source>
        <dbReference type="SAM" id="MobiDB-lite"/>
    </source>
</evidence>
<organism evidence="2 3">
    <name type="scientific">Giardia intestinalis</name>
    <name type="common">Giardia lamblia</name>
    <dbReference type="NCBI Taxonomy" id="5741"/>
    <lineage>
        <taxon>Eukaryota</taxon>
        <taxon>Metamonada</taxon>
        <taxon>Diplomonadida</taxon>
        <taxon>Hexamitidae</taxon>
        <taxon>Giardiinae</taxon>
        <taxon>Giardia</taxon>
    </lineage>
</organism>
<dbReference type="VEuPathDB" id="GiardiaDB:GL50581_3637"/>
<dbReference type="EMBL" id="AHHH01000072">
    <property type="protein sequence ID" value="ESU42730.1"/>
    <property type="molecule type" value="Genomic_DNA"/>
</dbReference>
<feature type="compositionally biased region" description="Polar residues" evidence="1">
    <location>
        <begin position="1450"/>
        <end position="1460"/>
    </location>
</feature>
<dbReference type="VEuPathDB" id="GiardiaDB:QR46_2486"/>
<dbReference type="Proteomes" id="UP000018040">
    <property type="component" value="Unassembled WGS sequence"/>
</dbReference>
<dbReference type="OrthoDB" id="10680092at2759"/>
<protein>
    <submittedName>
        <fullName evidence="2">Chromosome segregation ATPase</fullName>
    </submittedName>
</protein>
<feature type="region of interest" description="Disordered" evidence="1">
    <location>
        <begin position="1450"/>
        <end position="1478"/>
    </location>
</feature>
<reference evidence="2 3" key="2">
    <citation type="journal article" date="2013" name="Genome Biol. Evol.">
        <title>Genome sequencing of Giardia lamblia genotypes A2 and B isolates (DH and GS) and comparative analysis with the genomes of genotypes A1 and E (WB and Pig).</title>
        <authorList>
            <person name="Adam R.D."/>
            <person name="Dahlstrom E.W."/>
            <person name="Martens C.A."/>
            <person name="Bruno D.P."/>
            <person name="Barbian K.D."/>
            <person name="Ricklefs S.M."/>
            <person name="Hernandez M.M."/>
            <person name="Narla N.P."/>
            <person name="Patel R.B."/>
            <person name="Porcella S.F."/>
            <person name="Nash T.E."/>
        </authorList>
    </citation>
    <scope>NUCLEOTIDE SEQUENCE [LARGE SCALE GENOMIC DNA]</scope>
    <source>
        <strain evidence="2 3">GS</strain>
    </source>
</reference>
<comment type="caution">
    <text evidence="2">The sequence shown here is derived from an EMBL/GenBank/DDBJ whole genome shotgun (WGS) entry which is preliminary data.</text>
</comment>
<evidence type="ECO:0000313" key="3">
    <source>
        <dbReference type="Proteomes" id="UP000018040"/>
    </source>
</evidence>
<evidence type="ECO:0000313" key="2">
    <source>
        <dbReference type="EMBL" id="ESU42730.1"/>
    </source>
</evidence>